<evidence type="ECO:0000313" key="2">
    <source>
        <dbReference type="EMBL" id="KAF6063061.1"/>
    </source>
</evidence>
<proteinExistence type="predicted"/>
<sequence length="199" mass="22807">MDGVERQIGINYLAHFHLLTLLGPSLRVQPPDRIAEQGTQSFYFALFAPIFMKIEGGNVVQECKIMTKVRKEYTDDDLQQKVFHNTEELIKQIETKSAIERKKHENAKKTPEQKAKERQEELNRKRDLHIKPETPEELESKLNSLRNQIGMGTGISSNEMPLFPDDETLKKVISSKKNASSNNRDGSKSNKSQKKSKKV</sequence>
<dbReference type="EMBL" id="JABWAD010000061">
    <property type="protein sequence ID" value="KAF6063061.1"/>
    <property type="molecule type" value="Genomic_DNA"/>
</dbReference>
<dbReference type="AlphaFoldDB" id="A0A8H6BRJ1"/>
<reference evidence="2 3" key="1">
    <citation type="submission" date="2020-03" db="EMBL/GenBank/DDBJ databases">
        <title>FDA dAtabase for Regulatory Grade micrObial Sequences (FDA-ARGOS): Supporting development and validation of Infectious Disease Dx tests.</title>
        <authorList>
            <person name="Campos J."/>
            <person name="Goldberg B."/>
            <person name="Tallon L."/>
            <person name="Sadzewicz L."/>
            <person name="Vavikolanu K."/>
            <person name="Mehta A."/>
            <person name="Aluvathingal J."/>
            <person name="Nadendla S."/>
            <person name="Nandy P."/>
            <person name="Geyer C."/>
            <person name="Yan Y."/>
            <person name="Sichtig H."/>
        </authorList>
    </citation>
    <scope>NUCLEOTIDE SEQUENCE [LARGE SCALE GENOMIC DNA]</scope>
    <source>
        <strain evidence="2 3">FDAARGOS_656</strain>
    </source>
</reference>
<protein>
    <submittedName>
        <fullName evidence="2">Uncharacterized protein</fullName>
    </submittedName>
</protein>
<organism evidence="2 3">
    <name type="scientific">Candida albicans</name>
    <name type="common">Yeast</name>
    <dbReference type="NCBI Taxonomy" id="5476"/>
    <lineage>
        <taxon>Eukaryota</taxon>
        <taxon>Fungi</taxon>
        <taxon>Dikarya</taxon>
        <taxon>Ascomycota</taxon>
        <taxon>Saccharomycotina</taxon>
        <taxon>Pichiomycetes</taxon>
        <taxon>Debaryomycetaceae</taxon>
        <taxon>Candida/Lodderomyces clade</taxon>
        <taxon>Candida</taxon>
    </lineage>
</organism>
<feature type="region of interest" description="Disordered" evidence="1">
    <location>
        <begin position="99"/>
        <end position="199"/>
    </location>
</feature>
<feature type="compositionally biased region" description="Polar residues" evidence="1">
    <location>
        <begin position="175"/>
        <end position="184"/>
    </location>
</feature>
<feature type="compositionally biased region" description="Basic and acidic residues" evidence="1">
    <location>
        <begin position="99"/>
        <end position="140"/>
    </location>
</feature>
<dbReference type="Proteomes" id="UP000536275">
    <property type="component" value="Unassembled WGS sequence"/>
</dbReference>
<gene>
    <name evidence="2" type="ORF">FOB64_006076</name>
</gene>
<accession>A0A8H6BRJ1</accession>
<evidence type="ECO:0000313" key="3">
    <source>
        <dbReference type="Proteomes" id="UP000536275"/>
    </source>
</evidence>
<name>A0A8H6BRJ1_CANAX</name>
<evidence type="ECO:0000256" key="1">
    <source>
        <dbReference type="SAM" id="MobiDB-lite"/>
    </source>
</evidence>
<comment type="caution">
    <text evidence="2">The sequence shown here is derived from an EMBL/GenBank/DDBJ whole genome shotgun (WGS) entry which is preliminary data.</text>
</comment>